<dbReference type="PANTHER" id="PTHR34408:SF1">
    <property type="entry name" value="GLYCOSYL HYDROLASE FAMILY 19 DOMAIN-CONTAINING PROTEIN HI_1415"/>
    <property type="match status" value="1"/>
</dbReference>
<dbReference type="Proteomes" id="UP001180087">
    <property type="component" value="Chromosome"/>
</dbReference>
<dbReference type="PANTHER" id="PTHR34408">
    <property type="entry name" value="FAMILY PROTEIN, PUTATIVE-RELATED"/>
    <property type="match status" value="1"/>
</dbReference>
<dbReference type="InterPro" id="IPR052354">
    <property type="entry name" value="Cell_Wall_Dynamics_Protein"/>
</dbReference>
<feature type="chain" id="PRO_5046369904" evidence="1">
    <location>
        <begin position="28"/>
        <end position="206"/>
    </location>
</feature>
<dbReference type="SMART" id="SM00287">
    <property type="entry name" value="SH3b"/>
    <property type="match status" value="1"/>
</dbReference>
<sequence length="206" mass="23660">MRSNRGKAILALLFVFILSLFNNTTEAEATKTKTGHVDIKSGVLNVRSGPGTNYKVIGTVNKNAKLTIYSETKNGWAETRLNNKKGYASKEFLRFYKKISNAEAKKITDKVIKTQRKVNITSKALTKKQIHKTMSPSFTKNYINKYIKYDQIAVGKNKNGETLYQAPGTDNPYYYIWDFYWKTNAPYIPTLPTVKYYEKTTKNTYM</sequence>
<dbReference type="Gene3D" id="2.30.30.40">
    <property type="entry name" value="SH3 Domains"/>
    <property type="match status" value="1"/>
</dbReference>
<reference evidence="3" key="1">
    <citation type="submission" date="2023-06" db="EMBL/GenBank/DDBJ databases">
        <title>A Treasure from Seagulls: Isolation and Description of Aciduricobacillus qingdaonensis gen. nov., sp. nov., a Rare Obligately Uric Acid-utilizing Member in the Family Bacillaceae.</title>
        <authorList>
            <person name="Liu W."/>
            <person name="Wang B."/>
        </authorList>
    </citation>
    <scope>NUCLEOTIDE SEQUENCE</scope>
    <source>
        <strain evidence="3">44XB</strain>
    </source>
</reference>
<dbReference type="RefSeq" id="WP_348027366.1">
    <property type="nucleotide sequence ID" value="NZ_CP129113.1"/>
</dbReference>
<organism evidence="3 4">
    <name type="scientific">Aciduricibacillus chroicocephali</name>
    <dbReference type="NCBI Taxonomy" id="3054939"/>
    <lineage>
        <taxon>Bacteria</taxon>
        <taxon>Bacillati</taxon>
        <taxon>Bacillota</taxon>
        <taxon>Bacilli</taxon>
        <taxon>Bacillales</taxon>
        <taxon>Bacillaceae</taxon>
        <taxon>Aciduricibacillus</taxon>
    </lineage>
</organism>
<accession>A0ABY9KUH3</accession>
<evidence type="ECO:0000256" key="1">
    <source>
        <dbReference type="SAM" id="SignalP"/>
    </source>
</evidence>
<protein>
    <submittedName>
        <fullName evidence="3">SH3 domain-containing protein</fullName>
    </submittedName>
</protein>
<evidence type="ECO:0000313" key="4">
    <source>
        <dbReference type="Proteomes" id="UP001180087"/>
    </source>
</evidence>
<feature type="signal peptide" evidence="1">
    <location>
        <begin position="1"/>
        <end position="27"/>
    </location>
</feature>
<dbReference type="InterPro" id="IPR003646">
    <property type="entry name" value="SH3-like_bac-type"/>
</dbReference>
<dbReference type="PROSITE" id="PS51781">
    <property type="entry name" value="SH3B"/>
    <property type="match status" value="1"/>
</dbReference>
<gene>
    <name evidence="3" type="ORF">QR721_12215</name>
</gene>
<dbReference type="Pfam" id="PF13158">
    <property type="entry name" value="DUF3993"/>
    <property type="match status" value="1"/>
</dbReference>
<evidence type="ECO:0000259" key="2">
    <source>
        <dbReference type="PROSITE" id="PS51781"/>
    </source>
</evidence>
<evidence type="ECO:0000313" key="3">
    <source>
        <dbReference type="EMBL" id="WLV24391.1"/>
    </source>
</evidence>
<dbReference type="InterPro" id="IPR025056">
    <property type="entry name" value="DUF3993"/>
</dbReference>
<name>A0ABY9KUH3_9BACI</name>
<keyword evidence="4" id="KW-1185">Reference proteome</keyword>
<feature type="domain" description="SH3b" evidence="2">
    <location>
        <begin position="28"/>
        <end position="97"/>
    </location>
</feature>
<keyword evidence="1" id="KW-0732">Signal</keyword>
<dbReference type="Pfam" id="PF08239">
    <property type="entry name" value="SH3_3"/>
    <property type="match status" value="1"/>
</dbReference>
<dbReference type="EMBL" id="CP129113">
    <property type="protein sequence ID" value="WLV24391.1"/>
    <property type="molecule type" value="Genomic_DNA"/>
</dbReference>
<proteinExistence type="predicted"/>